<gene>
    <name evidence="2" type="ORF">SAZU_0201</name>
</gene>
<dbReference type="Proteomes" id="UP000053859">
    <property type="component" value="Unassembled WGS sequence"/>
</dbReference>
<dbReference type="OrthoDB" id="4245092at2"/>
<feature type="region of interest" description="Disordered" evidence="1">
    <location>
        <begin position="1"/>
        <end position="22"/>
    </location>
</feature>
<feature type="compositionally biased region" description="Basic and acidic residues" evidence="1">
    <location>
        <begin position="1"/>
        <end position="12"/>
    </location>
</feature>
<reference evidence="2" key="1">
    <citation type="journal article" date="2015" name="Genome Announc.">
        <title>Draft Genome Sequence of Thiostrepton-Producing Streptomyces azureus ATCC 14921.</title>
        <authorList>
            <person name="Sakihara K."/>
            <person name="Maeda J."/>
            <person name="Tashiro K."/>
            <person name="Fujino Y."/>
            <person name="Kuhara S."/>
            <person name="Ohshima T."/>
            <person name="Ogata S."/>
            <person name="Doi K."/>
        </authorList>
    </citation>
    <scope>NUCLEOTIDE SEQUENCE [LARGE SCALE GENOMIC DNA]</scope>
    <source>
        <strain evidence="2">ATCC14921</strain>
    </source>
</reference>
<dbReference type="AlphaFoldDB" id="A0A0K8PC51"/>
<evidence type="ECO:0000313" key="2">
    <source>
        <dbReference type="EMBL" id="GAP45471.1"/>
    </source>
</evidence>
<dbReference type="PATRIC" id="fig|146537.3.peg.215"/>
<dbReference type="EMBL" id="DF968187">
    <property type="protein sequence ID" value="GAP45471.1"/>
    <property type="molecule type" value="Genomic_DNA"/>
</dbReference>
<proteinExistence type="predicted"/>
<name>A0A0K8PC51_STRAJ</name>
<protein>
    <submittedName>
        <fullName evidence="2">Uncharacterized protein</fullName>
    </submittedName>
</protein>
<accession>A0A0K8PC51</accession>
<evidence type="ECO:0000313" key="3">
    <source>
        <dbReference type="Proteomes" id="UP000053859"/>
    </source>
</evidence>
<keyword evidence="3" id="KW-1185">Reference proteome</keyword>
<organism evidence="2 3">
    <name type="scientific">Streptomyces azureus</name>
    <dbReference type="NCBI Taxonomy" id="146537"/>
    <lineage>
        <taxon>Bacteria</taxon>
        <taxon>Bacillati</taxon>
        <taxon>Actinomycetota</taxon>
        <taxon>Actinomycetes</taxon>
        <taxon>Kitasatosporales</taxon>
        <taxon>Streptomycetaceae</taxon>
        <taxon>Streptomyces</taxon>
    </lineage>
</organism>
<evidence type="ECO:0000256" key="1">
    <source>
        <dbReference type="SAM" id="MobiDB-lite"/>
    </source>
</evidence>
<dbReference type="RefSeq" id="WP_148640273.1">
    <property type="nucleotide sequence ID" value="NZ_DF968187.1"/>
</dbReference>
<sequence>MATPEQVRESLTRKLSGLQSEGGGTSLEVLEVKVPSVFPELLLKIQIRVSGQLWEVSLDYQGHEASLVSGDLSEETLNYLEFLVRTHLFEWWHTKDTEKFSARMGKRLD</sequence>